<sequence length="88" mass="9866">MPTCCAAGCSNNSKSGFKLYPLPVVPQQLLEGNETSLSIDERSVNGDSREEIENPKRKLNLLENSFDGISRRWATSKDIFLLYSLMIK</sequence>
<reference evidence="1 2" key="1">
    <citation type="journal article" date="2019" name="Sci. Rep.">
        <title>Orb-weaving spider Araneus ventricosus genome elucidates the spidroin gene catalogue.</title>
        <authorList>
            <person name="Kono N."/>
            <person name="Nakamura H."/>
            <person name="Ohtoshi R."/>
            <person name="Moran D.A.P."/>
            <person name="Shinohara A."/>
            <person name="Yoshida Y."/>
            <person name="Fujiwara M."/>
            <person name="Mori M."/>
            <person name="Tomita M."/>
            <person name="Arakawa K."/>
        </authorList>
    </citation>
    <scope>NUCLEOTIDE SEQUENCE [LARGE SCALE GENOMIC DNA]</scope>
</reference>
<accession>A0A4Y2KDW9</accession>
<comment type="caution">
    <text evidence="1">The sequence shown here is derived from an EMBL/GenBank/DDBJ whole genome shotgun (WGS) entry which is preliminary data.</text>
</comment>
<evidence type="ECO:0000313" key="1">
    <source>
        <dbReference type="EMBL" id="GBN00914.1"/>
    </source>
</evidence>
<proteinExistence type="predicted"/>
<dbReference type="Proteomes" id="UP000499080">
    <property type="component" value="Unassembled WGS sequence"/>
</dbReference>
<gene>
    <name evidence="1" type="ORF">AVEN_8384_1</name>
</gene>
<dbReference type="AlphaFoldDB" id="A0A4Y2KDW9"/>
<organism evidence="1 2">
    <name type="scientific">Araneus ventricosus</name>
    <name type="common">Orbweaver spider</name>
    <name type="synonym">Epeira ventricosa</name>
    <dbReference type="NCBI Taxonomy" id="182803"/>
    <lineage>
        <taxon>Eukaryota</taxon>
        <taxon>Metazoa</taxon>
        <taxon>Ecdysozoa</taxon>
        <taxon>Arthropoda</taxon>
        <taxon>Chelicerata</taxon>
        <taxon>Arachnida</taxon>
        <taxon>Araneae</taxon>
        <taxon>Araneomorphae</taxon>
        <taxon>Entelegynae</taxon>
        <taxon>Araneoidea</taxon>
        <taxon>Araneidae</taxon>
        <taxon>Araneus</taxon>
    </lineage>
</organism>
<name>A0A4Y2KDW9_ARAVE</name>
<protein>
    <submittedName>
        <fullName evidence="1">Uncharacterized protein</fullName>
    </submittedName>
</protein>
<dbReference type="EMBL" id="BGPR01004562">
    <property type="protein sequence ID" value="GBN00914.1"/>
    <property type="molecule type" value="Genomic_DNA"/>
</dbReference>
<keyword evidence="2" id="KW-1185">Reference proteome</keyword>
<evidence type="ECO:0000313" key="2">
    <source>
        <dbReference type="Proteomes" id="UP000499080"/>
    </source>
</evidence>